<dbReference type="AlphaFoldDB" id="A0A2A5T7A6"/>
<dbReference type="Pfam" id="PF03743">
    <property type="entry name" value="TrbI"/>
    <property type="match status" value="1"/>
</dbReference>
<proteinExistence type="predicted"/>
<name>A0A2A5T7A6_9GAMM</name>
<keyword evidence="3" id="KW-1133">Transmembrane helix</keyword>
<feature type="transmembrane region" description="Helical" evidence="3">
    <location>
        <begin position="12"/>
        <end position="32"/>
    </location>
</feature>
<dbReference type="Proteomes" id="UP000219020">
    <property type="component" value="Plasmid pMJ2"/>
</dbReference>
<dbReference type="EMBL" id="NBYY01000007">
    <property type="protein sequence ID" value="PCS24012.1"/>
    <property type="molecule type" value="Genomic_DNA"/>
</dbReference>
<gene>
    <name evidence="4" type="ORF">BTN49_0285</name>
</gene>
<comment type="caution">
    <text evidence="4">The sequence shown here is derived from an EMBL/GenBank/DDBJ whole genome shotgun (WGS) entry which is preliminary data.</text>
</comment>
<accession>A0A2A5T7A6</accession>
<keyword evidence="1" id="KW-0175">Coiled coil</keyword>
<feature type="coiled-coil region" evidence="1">
    <location>
        <begin position="72"/>
        <end position="99"/>
    </location>
</feature>
<keyword evidence="5" id="KW-1185">Reference proteome</keyword>
<reference evidence="5" key="1">
    <citation type="submission" date="2017-04" db="EMBL/GenBank/DDBJ databases">
        <title>Genome evolution of the luminous symbionts of deep sea anglerfish.</title>
        <authorList>
            <person name="Hendry T.A."/>
        </authorList>
    </citation>
    <scope>NUCLEOTIDE SEQUENCE [LARGE SCALE GENOMIC DNA]</scope>
    <source>
        <plasmid evidence="5">pmj2</plasmid>
    </source>
</reference>
<protein>
    <submittedName>
        <fullName evidence="4">Plasmid conjugative transfer pilus assembly protein TraB</fullName>
    </submittedName>
</protein>
<dbReference type="CDD" id="cd16430">
    <property type="entry name" value="TraB"/>
    <property type="match status" value="1"/>
</dbReference>
<sequence>MEAPSKIKRRQMMIAGGGFSAFIILMMSGMWLSDPNRGKPTPLQIQAEKAQELMKDFTAKSSGSVTAEETWIALSEKQLKELQTENKILRDRLDDLARNFEQGNSLQAPPVNLPPAPTSIVPQTPVVSKSPETGEITQIFVNNSLPPPPPPQNSGNFNSNGQVTGQPISTIQVISLSDEPGNTSEGVKSKNVSHYLPTGSFATAVLLSGMDAPTGGQSKSQPIPVLLRVIDAGQLPNYWNSDIDNCHVTGAAHGDISSERAHIRLENMTCILVNGDVIEESIRGYVAGEDGKAGLRGRLVSKQGSLIAKSLLAGVASGIGSSISQQYQQVSTSALGNVTTIDPNKALESGLARGTSNSLEKITDFYIARANETYPIIEVDANRIGEIILLGGTDFGKDLIGNTRKHRE</sequence>
<keyword evidence="3" id="KW-0812">Transmembrane</keyword>
<evidence type="ECO:0000256" key="2">
    <source>
        <dbReference type="SAM" id="MobiDB-lite"/>
    </source>
</evidence>
<dbReference type="GeneID" id="66950659"/>
<dbReference type="RefSeq" id="WP_097355542.1">
    <property type="nucleotide sequence ID" value="NZ_CAWNJE010000002.1"/>
</dbReference>
<dbReference type="InterPro" id="IPR005498">
    <property type="entry name" value="T4SS_VirB10/TraB/TrbI"/>
</dbReference>
<evidence type="ECO:0000256" key="3">
    <source>
        <dbReference type="SAM" id="Phobius"/>
    </source>
</evidence>
<organism evidence="4 5">
    <name type="scientific">Candidatus Enterovibrio escicola</name>
    <dbReference type="NCBI Taxonomy" id="1927127"/>
    <lineage>
        <taxon>Bacteria</taxon>
        <taxon>Pseudomonadati</taxon>
        <taxon>Pseudomonadota</taxon>
        <taxon>Gammaproteobacteria</taxon>
        <taxon>Vibrionales</taxon>
        <taxon>Vibrionaceae</taxon>
        <taxon>Enterovibrio</taxon>
    </lineage>
</organism>
<keyword evidence="3" id="KW-0472">Membrane</keyword>
<keyword evidence="4" id="KW-0614">Plasmid</keyword>
<evidence type="ECO:0000313" key="5">
    <source>
        <dbReference type="Proteomes" id="UP000219020"/>
    </source>
</evidence>
<evidence type="ECO:0000256" key="1">
    <source>
        <dbReference type="SAM" id="Coils"/>
    </source>
</evidence>
<feature type="region of interest" description="Disordered" evidence="2">
    <location>
        <begin position="143"/>
        <end position="164"/>
    </location>
</feature>
<evidence type="ECO:0000313" key="4">
    <source>
        <dbReference type="EMBL" id="PCS24012.1"/>
    </source>
</evidence>
<geneLocation type="plasmid" evidence="5">
    <name>pmj2</name>
</geneLocation>